<name>A0A940NT89_9BACI</name>
<dbReference type="Proteomes" id="UP000682134">
    <property type="component" value="Unassembled WGS sequence"/>
</dbReference>
<comment type="caution">
    <text evidence="1">The sequence shown here is derived from an EMBL/GenBank/DDBJ whole genome shotgun (WGS) entry which is preliminary data.</text>
</comment>
<evidence type="ECO:0000313" key="1">
    <source>
        <dbReference type="EMBL" id="MBP0727118.1"/>
    </source>
</evidence>
<reference evidence="1" key="1">
    <citation type="submission" date="2021-04" db="EMBL/GenBank/DDBJ databases">
        <title>Genome seq and assembly of Bacillus sp.</title>
        <authorList>
            <person name="Chhetri G."/>
        </authorList>
    </citation>
    <scope>NUCLEOTIDE SEQUENCE</scope>
    <source>
        <strain evidence="1">RG28</strain>
    </source>
</reference>
<dbReference type="Pfam" id="PF13376">
    <property type="entry name" value="OmdA"/>
    <property type="match status" value="1"/>
</dbReference>
<protein>
    <submittedName>
        <fullName evidence="1">YdeI/OmpD-associated family protein</fullName>
    </submittedName>
</protein>
<evidence type="ECO:0000313" key="2">
    <source>
        <dbReference type="Proteomes" id="UP000682134"/>
    </source>
</evidence>
<dbReference type="EMBL" id="JAGIYQ010000019">
    <property type="protein sequence ID" value="MBP0727118.1"/>
    <property type="molecule type" value="Genomic_DNA"/>
</dbReference>
<organism evidence="1 2">
    <name type="scientific">Gottfriedia endophytica</name>
    <dbReference type="NCBI Taxonomy" id="2820819"/>
    <lineage>
        <taxon>Bacteria</taxon>
        <taxon>Bacillati</taxon>
        <taxon>Bacillota</taxon>
        <taxon>Bacilli</taxon>
        <taxon>Bacillales</taxon>
        <taxon>Bacillaceae</taxon>
        <taxon>Gottfriedia</taxon>
    </lineage>
</organism>
<proteinExistence type="predicted"/>
<dbReference type="AlphaFoldDB" id="A0A940NT89"/>
<sequence>MDQALIKKLKLNVDEKTLILNAPEEYLLSAKESLGENLHTEVQGEYSFVQAFLFSKDDVNKIAPTAVSVSNDSTMLWLCYPKKSSKIKTDITRDQGWETLEKLGYVGVSLISIDDTWSAMRFRGAELTKPARRTSSATKTVKKVTTNKVVEVPEDLQKVLKENSECELFFTNLAYTHRKEYVNWITSAKREETRNKRIVGTIERLRKGIKNPTIKL</sequence>
<accession>A0A940NT89</accession>
<keyword evidence="2" id="KW-1185">Reference proteome</keyword>
<gene>
    <name evidence="1" type="ORF">J5Y03_18375</name>
</gene>
<dbReference type="RefSeq" id="WP_209407454.1">
    <property type="nucleotide sequence ID" value="NZ_JAGIYQ010000019.1"/>
</dbReference>